<proteinExistence type="predicted"/>
<accession>A0AAE1HE38</accession>
<keyword evidence="6" id="KW-1185">Reference proteome</keyword>
<feature type="compositionally biased region" description="Acidic residues" evidence="1">
    <location>
        <begin position="1"/>
        <end position="10"/>
    </location>
</feature>
<reference evidence="3" key="2">
    <citation type="journal article" date="2023" name="BMC Genomics">
        <title>Pest status, molecular evolution, and epigenetic factors derived from the genome assembly of Frankliniella fusca, a thysanopteran phytovirus vector.</title>
        <authorList>
            <person name="Catto M.A."/>
            <person name="Labadie P.E."/>
            <person name="Jacobson A.L."/>
            <person name="Kennedy G.G."/>
            <person name="Srinivasan R."/>
            <person name="Hunt B.G."/>
        </authorList>
    </citation>
    <scope>NUCLEOTIDE SEQUENCE</scope>
    <source>
        <strain evidence="3">PL_HMW_Pooled</strain>
    </source>
</reference>
<evidence type="ECO:0000313" key="3">
    <source>
        <dbReference type="EMBL" id="KAK3919645.1"/>
    </source>
</evidence>
<evidence type="ECO:0000313" key="2">
    <source>
        <dbReference type="EMBL" id="KAK3908599.1"/>
    </source>
</evidence>
<protein>
    <submittedName>
        <fullName evidence="3">Dynein heavy chain, cytoplasmic</fullName>
    </submittedName>
</protein>
<dbReference type="EMBL" id="JAHWGI010000979">
    <property type="protein sequence ID" value="KAK3919645.1"/>
    <property type="molecule type" value="Genomic_DNA"/>
</dbReference>
<gene>
    <name evidence="3" type="ORF">KUF71_008772</name>
    <name evidence="5" type="ORF">KUF71_011634</name>
    <name evidence="2" type="ORF">KUF71_018948</name>
    <name evidence="4" type="ORF">KUF71_020524</name>
</gene>
<evidence type="ECO:0000313" key="4">
    <source>
        <dbReference type="EMBL" id="KAK3929867.1"/>
    </source>
</evidence>
<name>A0AAE1HE38_9NEOP</name>
<dbReference type="AlphaFoldDB" id="A0AAE1HE38"/>
<feature type="compositionally biased region" description="Acidic residues" evidence="1">
    <location>
        <begin position="34"/>
        <end position="43"/>
    </location>
</feature>
<comment type="caution">
    <text evidence="3">The sequence shown here is derived from an EMBL/GenBank/DDBJ whole genome shotgun (WGS) entry which is preliminary data.</text>
</comment>
<dbReference type="PANTHER" id="PTHR46579:SF1">
    <property type="entry name" value="F5_8 TYPE C DOMAIN-CONTAINING PROTEIN"/>
    <property type="match status" value="1"/>
</dbReference>
<dbReference type="EMBL" id="JAHWGI010000066">
    <property type="protein sequence ID" value="KAK3908599.1"/>
    <property type="molecule type" value="Genomic_DNA"/>
</dbReference>
<organism evidence="3 6">
    <name type="scientific">Frankliniella fusca</name>
    <dbReference type="NCBI Taxonomy" id="407009"/>
    <lineage>
        <taxon>Eukaryota</taxon>
        <taxon>Metazoa</taxon>
        <taxon>Ecdysozoa</taxon>
        <taxon>Arthropoda</taxon>
        <taxon>Hexapoda</taxon>
        <taxon>Insecta</taxon>
        <taxon>Pterygota</taxon>
        <taxon>Neoptera</taxon>
        <taxon>Paraneoptera</taxon>
        <taxon>Thysanoptera</taxon>
        <taxon>Terebrantia</taxon>
        <taxon>Thripoidea</taxon>
        <taxon>Thripidae</taxon>
        <taxon>Frankliniella</taxon>
    </lineage>
</organism>
<dbReference type="EMBL" id="JAHWGI010001406">
    <property type="protein sequence ID" value="KAK3929867.1"/>
    <property type="molecule type" value="Genomic_DNA"/>
</dbReference>
<feature type="compositionally biased region" description="Polar residues" evidence="1">
    <location>
        <begin position="77"/>
        <end position="88"/>
    </location>
</feature>
<evidence type="ECO:0000313" key="5">
    <source>
        <dbReference type="EMBL" id="KAK3932306.1"/>
    </source>
</evidence>
<feature type="region of interest" description="Disordered" evidence="1">
    <location>
        <begin position="1"/>
        <end position="105"/>
    </location>
</feature>
<dbReference type="PANTHER" id="PTHR46579">
    <property type="entry name" value="F5/8 TYPE C DOMAIN-CONTAINING PROTEIN-RELATED"/>
    <property type="match status" value="1"/>
</dbReference>
<reference evidence="3" key="1">
    <citation type="submission" date="2021-07" db="EMBL/GenBank/DDBJ databases">
        <authorList>
            <person name="Catto M.A."/>
            <person name="Jacobson A."/>
            <person name="Kennedy G."/>
            <person name="Labadie P."/>
            <person name="Hunt B.G."/>
            <person name="Srinivasan R."/>
        </authorList>
    </citation>
    <scope>NUCLEOTIDE SEQUENCE</scope>
    <source>
        <strain evidence="3">PL_HMW_Pooled</strain>
        <tissue evidence="3">Head</tissue>
    </source>
</reference>
<evidence type="ECO:0000313" key="6">
    <source>
        <dbReference type="Proteomes" id="UP001219518"/>
    </source>
</evidence>
<feature type="compositionally biased region" description="Basic residues" evidence="1">
    <location>
        <begin position="15"/>
        <end position="27"/>
    </location>
</feature>
<evidence type="ECO:0000256" key="1">
    <source>
        <dbReference type="SAM" id="MobiDB-lite"/>
    </source>
</evidence>
<dbReference type="Proteomes" id="UP001219518">
    <property type="component" value="Unassembled WGS sequence"/>
</dbReference>
<sequence length="905" mass="104057">MDTDSDDESEDPWRRSRSTLSRRKRRMRQQEQQEATDSDEDDVIILGDHGDHPAPNLGPDNVNLEHDEIPHVAESPSHLNSPNESISFENLPPFERGDSSESEWSPEEICHASVASDRCIDDEDEHYDNNGIDANDDSDFVPYEEDGDSSEEESGMFEIQPGSMNTVLSFDTPRTVKESLMLDLCMSVRHCWTYESLMATFSSKNVLFETKNFPRSKKELWRLLGRKQAGIVPHVLCACGNYIGRKKRLPHRVKCVCGEVIVTSEAKIFFTVSLKKQLKQFLETPGIPDLLQSWHKRRNEDLNVIEDYYDGQRYKELRKSMGPLDFTYVGNTDGCKASKGAKFSIYPFFLRINELTPNLRQKFIFIAGIYGDKEEPHMNAFLKPIVEQELNSLTTEGVQWYRDGNMENEMNVSRVFPHCICVDGKARYQMLNMVPHSSFYACPNCTFKGVTVNRVMRYPTKPHELIPPPEERTHARMVTDMLTAYNNPRDSPPVFGHKGLSALAGLKHFNLETGIAFDDLHNLYECASKVNFELLLNEAPRCKNAENKDLSFADIERILDARLKKILTPSKISRKPKNMQVTNRKKYKGTEWRNILLYYGVPLFQGLVVNSHIRHFELLSHAAFLLSKDSIIEEEIVKAERLIKRYLMLFDDYYGIENTRFNLHGLLHAGKSVRNLGPLFSYSTFNFESWNNKLLTKVSSPQSPLLQIITRHQIQMYLELNIRLDPELSDDIKSKCSEILKQKVNPRVNVVNIEDHVHVLGPVKANRQLTNSEEQVLVRELIDIQTIDVYEKIIVNGVVYETQRSRKINALSDNSMIYTHQDTFCTIQDVVTFRRNGRLECGLFVEEHSVQPQQFTEAQHIATLSPSNFNIMHFIFPLAIRCPVVQVVVNDIVHVSPMPNLFEID</sequence>
<dbReference type="EMBL" id="JAHWGI010001434">
    <property type="protein sequence ID" value="KAK3932306.1"/>
    <property type="molecule type" value="Genomic_DNA"/>
</dbReference>
<feature type="region of interest" description="Disordered" evidence="1">
    <location>
        <begin position="129"/>
        <end position="155"/>
    </location>
</feature>
<feature type="compositionally biased region" description="Acidic residues" evidence="1">
    <location>
        <begin position="134"/>
        <end position="155"/>
    </location>
</feature>